<dbReference type="OrthoDB" id="9903955at2"/>
<keyword evidence="2" id="KW-1185">Reference proteome</keyword>
<dbReference type="Proteomes" id="UP000199435">
    <property type="component" value="Unassembled WGS sequence"/>
</dbReference>
<dbReference type="NCBIfam" id="NF047331">
    <property type="entry name" value="phage_HTJ"/>
    <property type="match status" value="1"/>
</dbReference>
<name>A0A1C3WPB2_9HYPH</name>
<dbReference type="STRING" id="411945.GA0061102_103523"/>
<dbReference type="RefSeq" id="WP_092853822.1">
    <property type="nucleotide sequence ID" value="NZ_FMAH01000035.1"/>
</dbReference>
<organism evidence="1 2">
    <name type="scientific">Rhizobium miluonense</name>
    <dbReference type="NCBI Taxonomy" id="411945"/>
    <lineage>
        <taxon>Bacteria</taxon>
        <taxon>Pseudomonadati</taxon>
        <taxon>Pseudomonadota</taxon>
        <taxon>Alphaproteobacteria</taxon>
        <taxon>Hyphomicrobiales</taxon>
        <taxon>Rhizobiaceae</taxon>
        <taxon>Rhizobium/Agrobacterium group</taxon>
        <taxon>Rhizobium</taxon>
    </lineage>
</organism>
<dbReference type="AlphaFoldDB" id="A0A1C3WPB2"/>
<reference evidence="2" key="1">
    <citation type="submission" date="2016-08" db="EMBL/GenBank/DDBJ databases">
        <authorList>
            <person name="Varghese N."/>
            <person name="Submissions Spin"/>
        </authorList>
    </citation>
    <scope>NUCLEOTIDE SEQUENCE [LARGE SCALE GENOMIC DNA]</scope>
    <source>
        <strain evidence="2">HAMBI 2971</strain>
    </source>
</reference>
<accession>A0A1C3WPB2</accession>
<sequence>MSIYTQAQYTALCAAIAAGATSVSYQGKSVQYRDLQQMLELKALIEADLNGTKLKRQFRPVTCKRL</sequence>
<gene>
    <name evidence="1" type="ORF">GA0061102_103523</name>
</gene>
<proteinExistence type="predicted"/>
<evidence type="ECO:0000313" key="2">
    <source>
        <dbReference type="Proteomes" id="UP000199435"/>
    </source>
</evidence>
<dbReference type="EMBL" id="FMAH01000035">
    <property type="protein sequence ID" value="SCB41810.1"/>
    <property type="molecule type" value="Genomic_DNA"/>
</dbReference>
<evidence type="ECO:0000313" key="1">
    <source>
        <dbReference type="EMBL" id="SCB41810.1"/>
    </source>
</evidence>
<protein>
    <submittedName>
        <fullName evidence="1">Uncharacterized protein</fullName>
    </submittedName>
</protein>